<dbReference type="InterPro" id="IPR043128">
    <property type="entry name" value="Rev_trsase/Diguanyl_cyclase"/>
</dbReference>
<dbReference type="SUPFAM" id="SSF48452">
    <property type="entry name" value="TPR-like"/>
    <property type="match status" value="1"/>
</dbReference>
<comment type="caution">
    <text evidence="2">The sequence shown here is derived from an EMBL/GenBank/DDBJ whole genome shotgun (WGS) entry which is preliminary data.</text>
</comment>
<dbReference type="InterPro" id="IPR011990">
    <property type="entry name" value="TPR-like_helical_dom_sf"/>
</dbReference>
<dbReference type="EMBL" id="SMLA01000004">
    <property type="protein sequence ID" value="TDD92079.1"/>
    <property type="molecule type" value="Genomic_DNA"/>
</dbReference>
<dbReference type="PROSITE" id="PS50887">
    <property type="entry name" value="GGDEF"/>
    <property type="match status" value="1"/>
</dbReference>
<dbReference type="AlphaFoldDB" id="A0A4R5C0P6"/>
<dbReference type="InterPro" id="IPR000160">
    <property type="entry name" value="GGDEF_dom"/>
</dbReference>
<dbReference type="GO" id="GO:0052621">
    <property type="term" value="F:diguanylate cyclase activity"/>
    <property type="evidence" value="ECO:0007669"/>
    <property type="project" value="TreeGrafter"/>
</dbReference>
<gene>
    <name evidence="2" type="ORF">E1202_04240</name>
</gene>
<dbReference type="SUPFAM" id="SSF55073">
    <property type="entry name" value="Nucleotide cyclase"/>
    <property type="match status" value="1"/>
</dbReference>
<accession>A0A4R5C0P6</accession>
<proteinExistence type="predicted"/>
<dbReference type="PANTHER" id="PTHR45138:SF9">
    <property type="entry name" value="DIGUANYLATE CYCLASE DGCM-RELATED"/>
    <property type="match status" value="1"/>
</dbReference>
<dbReference type="NCBIfam" id="TIGR00254">
    <property type="entry name" value="GGDEF"/>
    <property type="match status" value="1"/>
</dbReference>
<dbReference type="PANTHER" id="PTHR45138">
    <property type="entry name" value="REGULATORY COMPONENTS OF SENSORY TRANSDUCTION SYSTEM"/>
    <property type="match status" value="1"/>
</dbReference>
<feature type="domain" description="GGDEF" evidence="1">
    <location>
        <begin position="362"/>
        <end position="497"/>
    </location>
</feature>
<keyword evidence="3" id="KW-1185">Reference proteome</keyword>
<dbReference type="InterPro" id="IPR029787">
    <property type="entry name" value="Nucleotide_cyclase"/>
</dbReference>
<dbReference type="GO" id="GO:0043709">
    <property type="term" value="P:cell adhesion involved in single-species biofilm formation"/>
    <property type="evidence" value="ECO:0007669"/>
    <property type="project" value="TreeGrafter"/>
</dbReference>
<evidence type="ECO:0000259" key="1">
    <source>
        <dbReference type="PROSITE" id="PS50887"/>
    </source>
</evidence>
<protein>
    <submittedName>
        <fullName evidence="2">Diguanylate cyclase</fullName>
    </submittedName>
</protein>
<dbReference type="CDD" id="cd01949">
    <property type="entry name" value="GGDEF"/>
    <property type="match status" value="1"/>
</dbReference>
<dbReference type="GO" id="GO:0005886">
    <property type="term" value="C:plasma membrane"/>
    <property type="evidence" value="ECO:0007669"/>
    <property type="project" value="TreeGrafter"/>
</dbReference>
<dbReference type="InterPro" id="IPR050469">
    <property type="entry name" value="Diguanylate_Cyclase"/>
</dbReference>
<dbReference type="Pfam" id="PF00990">
    <property type="entry name" value="GGDEF"/>
    <property type="match status" value="1"/>
</dbReference>
<dbReference type="Proteomes" id="UP000294723">
    <property type="component" value="Unassembled WGS sequence"/>
</dbReference>
<evidence type="ECO:0000313" key="2">
    <source>
        <dbReference type="EMBL" id="TDD92079.1"/>
    </source>
</evidence>
<evidence type="ECO:0000313" key="3">
    <source>
        <dbReference type="Proteomes" id="UP000294723"/>
    </source>
</evidence>
<sequence>MLNDEVAVQPEEQPLAGHIPAQDRQVRRLLDAGSFTEADAAFDELLAGGSNFVDNRWVRSTVLVHRALLAWRLGRIPLALELIAEGWTELDTQPPSGGSAAHTVSMLGFLLEGIGRRGPAMDLMSLAVQIARDSGDQPSLAHCELREGIARVFRAANHPEQAAHQFAAARELCEEAQSLAKPGRVKRSALACLARSLVGTGDVESAERVAHETITLSRDTSDGYATALANWVLAVIRRSQGVLTEARTFASRALESAENIHESFLMMRFSRELAEICKQLGDPVGEAAALRRAVTAAVSAVDILKEGLGQALEQRRVATQAQRMAMAAREAALRDPLTGLANRLGLERMAPVLLERNASAGRVPWLVLLDVDYFKEVNDFAGHTAGDVVLQEVANLLRRECRAGDLLCRWAGDEFVVLLVDAAEDSREAGPVVAERIRAAVNAHDWRLVLGRLDQKPTVSIGVAAGPHDLDQLFAAADIGLYKAKRAGRNRVENGTDLPEAQQQPDR</sequence>
<dbReference type="Gene3D" id="3.30.70.270">
    <property type="match status" value="1"/>
</dbReference>
<reference evidence="2 3" key="1">
    <citation type="submission" date="2019-03" db="EMBL/GenBank/DDBJ databases">
        <title>Draft genome sequences of novel Actinobacteria.</title>
        <authorList>
            <person name="Sahin N."/>
            <person name="Ay H."/>
            <person name="Saygin H."/>
        </authorList>
    </citation>
    <scope>NUCLEOTIDE SEQUENCE [LARGE SCALE GENOMIC DNA]</scope>
    <source>
        <strain evidence="2 3">5K548</strain>
    </source>
</reference>
<organism evidence="2 3">
    <name type="scientific">Saccharopolyspora karakumensis</name>
    <dbReference type="NCBI Taxonomy" id="2530386"/>
    <lineage>
        <taxon>Bacteria</taxon>
        <taxon>Bacillati</taxon>
        <taxon>Actinomycetota</taxon>
        <taxon>Actinomycetes</taxon>
        <taxon>Pseudonocardiales</taxon>
        <taxon>Pseudonocardiaceae</taxon>
        <taxon>Saccharopolyspora</taxon>
    </lineage>
</organism>
<name>A0A4R5C0P6_9PSEU</name>
<dbReference type="Gene3D" id="1.25.40.10">
    <property type="entry name" value="Tetratricopeptide repeat domain"/>
    <property type="match status" value="1"/>
</dbReference>
<dbReference type="GO" id="GO:1902201">
    <property type="term" value="P:negative regulation of bacterial-type flagellum-dependent cell motility"/>
    <property type="evidence" value="ECO:0007669"/>
    <property type="project" value="TreeGrafter"/>
</dbReference>
<dbReference type="SMART" id="SM00267">
    <property type="entry name" value="GGDEF"/>
    <property type="match status" value="1"/>
</dbReference>
<dbReference type="FunFam" id="3.30.70.270:FF:000001">
    <property type="entry name" value="Diguanylate cyclase domain protein"/>
    <property type="match status" value="1"/>
</dbReference>